<evidence type="ECO:0000313" key="2">
    <source>
        <dbReference type="EMBL" id="CAF1024911.1"/>
    </source>
</evidence>
<name>A0A814IKY8_9BILA</name>
<evidence type="ECO:0000313" key="3">
    <source>
        <dbReference type="Proteomes" id="UP000663879"/>
    </source>
</evidence>
<feature type="region of interest" description="Disordered" evidence="1">
    <location>
        <begin position="75"/>
        <end position="203"/>
    </location>
</feature>
<comment type="caution">
    <text evidence="2">The sequence shown here is derived from an EMBL/GenBank/DDBJ whole genome shotgun (WGS) entry which is preliminary data.</text>
</comment>
<gene>
    <name evidence="2" type="ORF">OXX778_LOCUS17568</name>
</gene>
<dbReference type="Proteomes" id="UP000663879">
    <property type="component" value="Unassembled WGS sequence"/>
</dbReference>
<proteinExistence type="predicted"/>
<protein>
    <submittedName>
        <fullName evidence="2">Uncharacterized protein</fullName>
    </submittedName>
</protein>
<feature type="compositionally biased region" description="Polar residues" evidence="1">
    <location>
        <begin position="102"/>
        <end position="121"/>
    </location>
</feature>
<sequence length="203" mass="22943">MSEKINLQQKLNSARETSNRSENLNQPSRAHSARLSKDYVLSEKLEKVELDSANHQQAEETLVDENVEFVAQVNEKSESDKMGLNLNLDQLQAEQDSDLSESENQPACKTLTKRSQANSARSIKKDNLSARSNRIEPSLQTEKVATFRKDEQLSARSQKNELVNQDIKSGRITNRNEQSNLDKKEETALISNRGETKQATARD</sequence>
<accession>A0A814IKY8</accession>
<feature type="compositionally biased region" description="Polar residues" evidence="1">
    <location>
        <begin position="154"/>
        <end position="179"/>
    </location>
</feature>
<organism evidence="2 3">
    <name type="scientific">Brachionus calyciflorus</name>
    <dbReference type="NCBI Taxonomy" id="104777"/>
    <lineage>
        <taxon>Eukaryota</taxon>
        <taxon>Metazoa</taxon>
        <taxon>Spiralia</taxon>
        <taxon>Gnathifera</taxon>
        <taxon>Rotifera</taxon>
        <taxon>Eurotatoria</taxon>
        <taxon>Monogononta</taxon>
        <taxon>Pseudotrocha</taxon>
        <taxon>Ploima</taxon>
        <taxon>Brachionidae</taxon>
        <taxon>Brachionus</taxon>
    </lineage>
</organism>
<keyword evidence="3" id="KW-1185">Reference proteome</keyword>
<reference evidence="2" key="1">
    <citation type="submission" date="2021-02" db="EMBL/GenBank/DDBJ databases">
        <authorList>
            <person name="Nowell W R."/>
        </authorList>
    </citation>
    <scope>NUCLEOTIDE SEQUENCE</scope>
    <source>
        <strain evidence="2">Ploen Becks lab</strain>
    </source>
</reference>
<evidence type="ECO:0000256" key="1">
    <source>
        <dbReference type="SAM" id="MobiDB-lite"/>
    </source>
</evidence>
<feature type="compositionally biased region" description="Basic and acidic residues" evidence="1">
    <location>
        <begin position="194"/>
        <end position="203"/>
    </location>
</feature>
<dbReference type="EMBL" id="CAJNOC010004531">
    <property type="protein sequence ID" value="CAF1024911.1"/>
    <property type="molecule type" value="Genomic_DNA"/>
</dbReference>
<feature type="region of interest" description="Disordered" evidence="1">
    <location>
        <begin position="1"/>
        <end position="36"/>
    </location>
</feature>
<dbReference type="AlphaFoldDB" id="A0A814IKY8"/>
<feature type="compositionally biased region" description="Polar residues" evidence="1">
    <location>
        <begin position="1"/>
        <end position="29"/>
    </location>
</feature>